<reference evidence="1 2" key="2">
    <citation type="submission" date="2018-11" db="EMBL/GenBank/DDBJ databases">
        <authorList>
            <consortium name="Pathogen Informatics"/>
        </authorList>
    </citation>
    <scope>NUCLEOTIDE SEQUENCE [LARGE SCALE GENOMIC DNA]</scope>
    <source>
        <strain evidence="1">Dakar</strain>
        <strain evidence="2">Dakar, Senegal</strain>
    </source>
</reference>
<evidence type="ECO:0000313" key="3">
    <source>
        <dbReference type="WBParaSite" id="SCUD_0002069601-mRNA-1"/>
    </source>
</evidence>
<sequence length="69" mass="8234">MGSKLTGGKRKTYRYVWQKVRLPQRGFTQTHPLDLRCCRCLYANHWYGPSTTPYSDHRYAQTEAGRRKR</sequence>
<proteinExistence type="predicted"/>
<accession>A0A183L045</accession>
<protein>
    <submittedName>
        <fullName evidence="1 3">Uncharacterized protein</fullName>
    </submittedName>
</protein>
<gene>
    <name evidence="1" type="ORF">SCUD_LOCUS20693</name>
</gene>
<organism evidence="3">
    <name type="scientific">Schistosoma curassoni</name>
    <dbReference type="NCBI Taxonomy" id="6186"/>
    <lineage>
        <taxon>Eukaryota</taxon>
        <taxon>Metazoa</taxon>
        <taxon>Spiralia</taxon>
        <taxon>Lophotrochozoa</taxon>
        <taxon>Platyhelminthes</taxon>
        <taxon>Trematoda</taxon>
        <taxon>Digenea</taxon>
        <taxon>Strigeidida</taxon>
        <taxon>Schistosomatoidea</taxon>
        <taxon>Schistosomatidae</taxon>
        <taxon>Schistosoma</taxon>
    </lineage>
</organism>
<dbReference type="Proteomes" id="UP000279833">
    <property type="component" value="Unassembled WGS sequence"/>
</dbReference>
<reference evidence="3" key="1">
    <citation type="submission" date="2016-06" db="UniProtKB">
        <authorList>
            <consortium name="WormBaseParasite"/>
        </authorList>
    </citation>
    <scope>IDENTIFICATION</scope>
</reference>
<keyword evidence="2" id="KW-1185">Reference proteome</keyword>
<evidence type="ECO:0000313" key="1">
    <source>
        <dbReference type="EMBL" id="VDP73080.1"/>
    </source>
</evidence>
<evidence type="ECO:0000313" key="2">
    <source>
        <dbReference type="Proteomes" id="UP000279833"/>
    </source>
</evidence>
<dbReference type="AlphaFoldDB" id="A0A183L045"/>
<dbReference type="WBParaSite" id="SCUD_0002069601-mRNA-1">
    <property type="protein sequence ID" value="SCUD_0002069601-mRNA-1"/>
    <property type="gene ID" value="SCUD_0002069601"/>
</dbReference>
<dbReference type="EMBL" id="UZAK01044858">
    <property type="protein sequence ID" value="VDP73080.1"/>
    <property type="molecule type" value="Genomic_DNA"/>
</dbReference>
<name>A0A183L045_9TREM</name>